<accession>A0A9Q0E932</accession>
<organism evidence="2 3">
    <name type="scientific">Muraenolepis orangiensis</name>
    <name type="common">Patagonian moray cod</name>
    <dbReference type="NCBI Taxonomy" id="630683"/>
    <lineage>
        <taxon>Eukaryota</taxon>
        <taxon>Metazoa</taxon>
        <taxon>Chordata</taxon>
        <taxon>Craniata</taxon>
        <taxon>Vertebrata</taxon>
        <taxon>Euteleostomi</taxon>
        <taxon>Actinopterygii</taxon>
        <taxon>Neopterygii</taxon>
        <taxon>Teleostei</taxon>
        <taxon>Neoteleostei</taxon>
        <taxon>Acanthomorphata</taxon>
        <taxon>Zeiogadaria</taxon>
        <taxon>Gadariae</taxon>
        <taxon>Gadiformes</taxon>
        <taxon>Muraenolepidoidei</taxon>
        <taxon>Muraenolepididae</taxon>
        <taxon>Muraenolepis</taxon>
    </lineage>
</organism>
<comment type="caution">
    <text evidence="2">The sequence shown here is derived from an EMBL/GenBank/DDBJ whole genome shotgun (WGS) entry which is preliminary data.</text>
</comment>
<dbReference type="Proteomes" id="UP001148018">
    <property type="component" value="Unassembled WGS sequence"/>
</dbReference>
<sequence>MRNNATLHLCGNTEWSGGSRSPREEAQRGPGSERTGPSEEPQRGGPERSGPREERPQRGAPERTGPREEPQRGPGPEMAIVSNINNCLKAVLIIRTFIIHISLPATDLGVILIF</sequence>
<evidence type="ECO:0000313" key="3">
    <source>
        <dbReference type="Proteomes" id="UP001148018"/>
    </source>
</evidence>
<evidence type="ECO:0000313" key="2">
    <source>
        <dbReference type="EMBL" id="KAJ3602466.1"/>
    </source>
</evidence>
<gene>
    <name evidence="2" type="ORF">NHX12_030221</name>
</gene>
<reference evidence="2" key="1">
    <citation type="submission" date="2022-07" db="EMBL/GenBank/DDBJ databases">
        <title>Chromosome-level genome of Muraenolepis orangiensis.</title>
        <authorList>
            <person name="Kim J."/>
        </authorList>
    </citation>
    <scope>NUCLEOTIDE SEQUENCE</scope>
    <source>
        <strain evidence="2">KU_S4_2022</strain>
        <tissue evidence="2">Muscle</tissue>
    </source>
</reference>
<name>A0A9Q0E932_9TELE</name>
<feature type="region of interest" description="Disordered" evidence="1">
    <location>
        <begin position="1"/>
        <end position="79"/>
    </location>
</feature>
<keyword evidence="3" id="KW-1185">Reference proteome</keyword>
<feature type="compositionally biased region" description="Basic and acidic residues" evidence="1">
    <location>
        <begin position="36"/>
        <end position="71"/>
    </location>
</feature>
<dbReference type="AlphaFoldDB" id="A0A9Q0E932"/>
<proteinExistence type="predicted"/>
<evidence type="ECO:0000256" key="1">
    <source>
        <dbReference type="SAM" id="MobiDB-lite"/>
    </source>
</evidence>
<protein>
    <submittedName>
        <fullName evidence="2">Uncharacterized protein</fullName>
    </submittedName>
</protein>
<dbReference type="EMBL" id="JANIIK010000046">
    <property type="protein sequence ID" value="KAJ3602466.1"/>
    <property type="molecule type" value="Genomic_DNA"/>
</dbReference>